<dbReference type="RefSeq" id="XP_035786436.1">
    <property type="nucleotide sequence ID" value="XM_035930543.1"/>
</dbReference>
<keyword evidence="3 6" id="KW-0812">Transmembrane</keyword>
<dbReference type="AlphaFoldDB" id="A0A182FED2"/>
<organism evidence="7 8">
    <name type="scientific">Anopheles albimanus</name>
    <name type="common">New world malaria mosquito</name>
    <dbReference type="NCBI Taxonomy" id="7167"/>
    <lineage>
        <taxon>Eukaryota</taxon>
        <taxon>Metazoa</taxon>
        <taxon>Ecdysozoa</taxon>
        <taxon>Arthropoda</taxon>
        <taxon>Hexapoda</taxon>
        <taxon>Insecta</taxon>
        <taxon>Pterygota</taxon>
        <taxon>Neoptera</taxon>
        <taxon>Endopterygota</taxon>
        <taxon>Diptera</taxon>
        <taxon>Nematocera</taxon>
        <taxon>Culicoidea</taxon>
        <taxon>Culicidae</taxon>
        <taxon>Anophelinae</taxon>
        <taxon>Anopheles</taxon>
    </lineage>
</organism>
<feature type="transmembrane region" description="Helical" evidence="6">
    <location>
        <begin position="99"/>
        <end position="120"/>
    </location>
</feature>
<dbReference type="OrthoDB" id="6134317at2759"/>
<keyword evidence="8" id="KW-1185">Reference proteome</keyword>
<name>A0A182FED2_ANOAL</name>
<dbReference type="PRINTS" id="PR00259">
    <property type="entry name" value="TMFOUR"/>
</dbReference>
<dbReference type="CDD" id="cd03156">
    <property type="entry name" value="uroplakin_I_like_LEL"/>
    <property type="match status" value="1"/>
</dbReference>
<dbReference type="InterPro" id="IPR018499">
    <property type="entry name" value="Tetraspanin/Peripherin"/>
</dbReference>
<dbReference type="RefSeq" id="XP_035786437.1">
    <property type="nucleotide sequence ID" value="XM_035930544.1"/>
</dbReference>
<dbReference type="PROSITE" id="PS00421">
    <property type="entry name" value="TM4_1"/>
    <property type="match status" value="1"/>
</dbReference>
<dbReference type="RefSeq" id="XP_035786440.1">
    <property type="nucleotide sequence ID" value="XM_035930547.1"/>
</dbReference>
<evidence type="ECO:0000313" key="8">
    <source>
        <dbReference type="Proteomes" id="UP000069272"/>
    </source>
</evidence>
<dbReference type="STRING" id="7167.A0A182FED2"/>
<dbReference type="KEGG" id="aali:118463748"/>
<dbReference type="RefSeq" id="XP_035786439.1">
    <property type="nucleotide sequence ID" value="XM_035930546.1"/>
</dbReference>
<dbReference type="SUPFAM" id="SSF48652">
    <property type="entry name" value="Tetraspanin"/>
    <property type="match status" value="1"/>
</dbReference>
<dbReference type="InterPro" id="IPR000301">
    <property type="entry name" value="Tetraspanin_animals"/>
</dbReference>
<dbReference type="PANTHER" id="PTHR19282">
    <property type="entry name" value="TETRASPANIN"/>
    <property type="match status" value="1"/>
</dbReference>
<dbReference type="InterPro" id="IPR008952">
    <property type="entry name" value="Tetraspanin_EC2_sf"/>
</dbReference>
<reference evidence="7 8" key="1">
    <citation type="journal article" date="2017" name="G3 (Bethesda)">
        <title>The Physical Genome Mapping of Anopheles albimanus Corrected Scaffold Misassemblies and Identified Interarm Rearrangements in Genus Anopheles.</title>
        <authorList>
            <person name="Artemov G.N."/>
            <person name="Peery A.N."/>
            <person name="Jiang X."/>
            <person name="Tu Z."/>
            <person name="Stegniy V.N."/>
            <person name="Sharakhova M.V."/>
            <person name="Sharakhov I.V."/>
        </authorList>
    </citation>
    <scope>NUCLEOTIDE SEQUENCE [LARGE SCALE GENOMIC DNA]</scope>
    <source>
        <strain evidence="7 8">ALBI9_A</strain>
    </source>
</reference>
<evidence type="ECO:0000256" key="2">
    <source>
        <dbReference type="ARBA" id="ARBA00006840"/>
    </source>
</evidence>
<dbReference type="EnsemblMetazoa" id="AALB004873-RA">
    <property type="protein sequence ID" value="AALB004873-PA"/>
    <property type="gene ID" value="AALB004873"/>
</dbReference>
<dbReference type="VEuPathDB" id="VectorBase:AALB20_030473"/>
<dbReference type="RefSeq" id="XP_035786438.1">
    <property type="nucleotide sequence ID" value="XM_035930545.1"/>
</dbReference>
<dbReference type="VEuPathDB" id="VectorBase:AALB004873"/>
<dbReference type="PIRSF" id="PIRSF002419">
    <property type="entry name" value="Tetraspanin"/>
    <property type="match status" value="1"/>
</dbReference>
<dbReference type="RefSeq" id="XP_035786441.1">
    <property type="nucleotide sequence ID" value="XM_035930548.1"/>
</dbReference>
<feature type="transmembrane region" description="Helical" evidence="6">
    <location>
        <begin position="12"/>
        <end position="36"/>
    </location>
</feature>
<dbReference type="Pfam" id="PF00335">
    <property type="entry name" value="Tetraspanin"/>
    <property type="match status" value="1"/>
</dbReference>
<evidence type="ECO:0000256" key="6">
    <source>
        <dbReference type="RuleBase" id="RU361218"/>
    </source>
</evidence>
<comment type="subcellular location">
    <subcellularLocation>
        <location evidence="1 6">Membrane</location>
        <topology evidence="1 6">Multi-pass membrane protein</topology>
    </subcellularLocation>
</comment>
<comment type="similarity">
    <text evidence="2 6">Belongs to the tetraspanin (TM4SF) family.</text>
</comment>
<feature type="transmembrane region" description="Helical" evidence="6">
    <location>
        <begin position="236"/>
        <end position="259"/>
    </location>
</feature>
<dbReference type="GO" id="GO:0005886">
    <property type="term" value="C:plasma membrane"/>
    <property type="evidence" value="ECO:0007669"/>
    <property type="project" value="TreeGrafter"/>
</dbReference>
<accession>A0A182FED2</accession>
<dbReference type="InterPro" id="IPR018503">
    <property type="entry name" value="Tetraspanin_CS"/>
</dbReference>
<evidence type="ECO:0000313" key="7">
    <source>
        <dbReference type="EnsemblMetazoa" id="AALB004873-PA"/>
    </source>
</evidence>
<dbReference type="GeneID" id="118463748"/>
<dbReference type="PANTHER" id="PTHR19282:SF552">
    <property type="entry name" value="TETRASPANIN"/>
    <property type="match status" value="1"/>
</dbReference>
<feature type="transmembrane region" description="Helical" evidence="6">
    <location>
        <begin position="66"/>
        <end position="87"/>
    </location>
</feature>
<evidence type="ECO:0000256" key="5">
    <source>
        <dbReference type="ARBA" id="ARBA00023136"/>
    </source>
</evidence>
<dbReference type="Gene3D" id="1.10.1450.10">
    <property type="entry name" value="Tetraspanin"/>
    <property type="match status" value="1"/>
</dbReference>
<reference evidence="7" key="2">
    <citation type="submission" date="2022-08" db="UniProtKB">
        <authorList>
            <consortium name="EnsemblMetazoa"/>
        </authorList>
    </citation>
    <scope>IDENTIFICATION</scope>
    <source>
        <strain evidence="7">STECLA/ALBI9_A</strain>
    </source>
</reference>
<protein>
    <recommendedName>
        <fullName evidence="6">Tetraspanin</fullName>
    </recommendedName>
</protein>
<keyword evidence="4 6" id="KW-1133">Transmembrane helix</keyword>
<evidence type="ECO:0000256" key="1">
    <source>
        <dbReference type="ARBA" id="ARBA00004141"/>
    </source>
</evidence>
<sequence>MGCDCESCIAKTLLSVFNFLFFVLGTIVLGVGIWLATDKTSFIALLKMVDHDQLEHFTQPAVIEQLAYLLIVIGSVMFFLSFLGYCGAIRESQCLLTTYGLFLLVILVAEVTAFGLAAAYKDRARTETKNYLQTTISNYYTSSNERNQTDAVTLMWNYMMSELHCCGVDDYRDFALSDKWNESKRDRIVPAACCVQTSLFQPQDKNCPFSPTETNSYFKKGCYTALTDWIMYNRNLVIIVAVAVGLTQLLAIFLAFCLCKSIEKYRGMRL</sequence>
<evidence type="ECO:0000256" key="4">
    <source>
        <dbReference type="ARBA" id="ARBA00022989"/>
    </source>
</evidence>
<evidence type="ECO:0000256" key="3">
    <source>
        <dbReference type="ARBA" id="ARBA00022692"/>
    </source>
</evidence>
<proteinExistence type="inferred from homology"/>
<dbReference type="Proteomes" id="UP000069272">
    <property type="component" value="Chromosome 3L"/>
</dbReference>
<keyword evidence="5 6" id="KW-0472">Membrane</keyword>